<gene>
    <name evidence="2" type="ORF">MIND_00277200</name>
</gene>
<dbReference type="EMBL" id="JACAZF010000002">
    <property type="protein sequence ID" value="KAF7312631.1"/>
    <property type="molecule type" value="Genomic_DNA"/>
</dbReference>
<name>A0A8H6WDL8_9AGAR</name>
<evidence type="ECO:0000256" key="1">
    <source>
        <dbReference type="SAM" id="MobiDB-lite"/>
    </source>
</evidence>
<dbReference type="AlphaFoldDB" id="A0A8H6WDL8"/>
<evidence type="ECO:0000313" key="2">
    <source>
        <dbReference type="EMBL" id="KAF7312631.1"/>
    </source>
</evidence>
<accession>A0A8H6WDL8</accession>
<feature type="compositionally biased region" description="Pro residues" evidence="1">
    <location>
        <begin position="235"/>
        <end position="255"/>
    </location>
</feature>
<organism evidence="2 3">
    <name type="scientific">Mycena indigotica</name>
    <dbReference type="NCBI Taxonomy" id="2126181"/>
    <lineage>
        <taxon>Eukaryota</taxon>
        <taxon>Fungi</taxon>
        <taxon>Dikarya</taxon>
        <taxon>Basidiomycota</taxon>
        <taxon>Agaricomycotina</taxon>
        <taxon>Agaricomycetes</taxon>
        <taxon>Agaricomycetidae</taxon>
        <taxon>Agaricales</taxon>
        <taxon>Marasmiineae</taxon>
        <taxon>Mycenaceae</taxon>
        <taxon>Mycena</taxon>
    </lineage>
</organism>
<reference evidence="2" key="1">
    <citation type="submission" date="2020-05" db="EMBL/GenBank/DDBJ databases">
        <title>Mycena genomes resolve the evolution of fungal bioluminescence.</title>
        <authorList>
            <person name="Tsai I.J."/>
        </authorList>
    </citation>
    <scope>NUCLEOTIDE SEQUENCE</scope>
    <source>
        <strain evidence="2">171206Taipei</strain>
    </source>
</reference>
<sequence>MSLEPDSQQVGQGAWRYDHHGLSLDSEYPSGVPTLDSDSPDAFDEETVFSGTSTRNTSRTCFSPDALAAAEDIFHGGYFTFCPPKPGPLALTTSVPLSSTAHLVSPSVLSAYAAHHESAIVAAARKSKVAALAVSVAPLDTDSDSELTAQWVVWAPMWYKSAQFAYNLAIETGVRVALRPAEAAPSELLLEREDRPGRATPKAESGENDPRSSRPLPLIPISPPATTAPILPDILPLPPGAQPPALPAPIPPPPSLRSFLTLAPLPDPSPGPHEDDAEPRHSPVTKTTRVCVGDGDVSASLVVQRGQRDNLTQLEITVPLIAKISLASERHELAGGVVTVASNGLPHGVTINYDNGVSEWYPVAAPFLCHPRPRPSTVPRRLAATIDVIPRPGVDNVVVHIQARVNVIGRARRDPPYSVPLRFTAQWLLRERCRRGRIGRFDMLVVQATEDVWGGTGDWAGNVTRVQQSAWPSRCDGEAQPMPSPSLASLQARLQPGGLGWYAPWVLWVLFRRLARRKPRRLWAGRSYEMRGRNGWMTVDVGAVLCIPVDPETGYLLFNRLDVEAPVRFRKSRLRD</sequence>
<feature type="compositionally biased region" description="Basic and acidic residues" evidence="1">
    <location>
        <begin position="272"/>
        <end position="281"/>
    </location>
</feature>
<dbReference type="Proteomes" id="UP000636479">
    <property type="component" value="Unassembled WGS sequence"/>
</dbReference>
<feature type="region of interest" description="Disordered" evidence="1">
    <location>
        <begin position="28"/>
        <end position="56"/>
    </location>
</feature>
<proteinExistence type="predicted"/>
<comment type="caution">
    <text evidence="2">The sequence shown here is derived from an EMBL/GenBank/DDBJ whole genome shotgun (WGS) entry which is preliminary data.</text>
</comment>
<keyword evidence="3" id="KW-1185">Reference proteome</keyword>
<feature type="region of interest" description="Disordered" evidence="1">
    <location>
        <begin position="187"/>
        <end position="288"/>
    </location>
</feature>
<dbReference type="OrthoDB" id="3115462at2759"/>
<evidence type="ECO:0000313" key="3">
    <source>
        <dbReference type="Proteomes" id="UP000636479"/>
    </source>
</evidence>
<feature type="compositionally biased region" description="Low complexity" evidence="1">
    <location>
        <begin position="224"/>
        <end position="234"/>
    </location>
</feature>
<dbReference type="GeneID" id="59342160"/>
<dbReference type="RefSeq" id="XP_037224739.1">
    <property type="nucleotide sequence ID" value="XM_037359644.1"/>
</dbReference>
<protein>
    <submittedName>
        <fullName evidence="2">Uncharacterized protein</fullName>
    </submittedName>
</protein>
<feature type="compositionally biased region" description="Acidic residues" evidence="1">
    <location>
        <begin position="38"/>
        <end position="47"/>
    </location>
</feature>